<evidence type="ECO:0000256" key="1">
    <source>
        <dbReference type="SAM" id="MobiDB-lite"/>
    </source>
</evidence>
<dbReference type="Proteomes" id="UP000233100">
    <property type="component" value="Chromosome 6"/>
</dbReference>
<feature type="region of interest" description="Disordered" evidence="1">
    <location>
        <begin position="197"/>
        <end position="230"/>
    </location>
</feature>
<proteinExistence type="predicted"/>
<dbReference type="AlphaFoldDB" id="A0A7N9DCT0"/>
<accession>A0A7N9DCT0</accession>
<name>A0A7N9DCT0_MACFA</name>
<evidence type="ECO:0000313" key="3">
    <source>
        <dbReference type="Proteomes" id="UP000233100"/>
    </source>
</evidence>
<keyword evidence="3" id="KW-1185">Reference proteome</keyword>
<evidence type="ECO:0000313" key="2">
    <source>
        <dbReference type="Ensembl" id="ENSMFAP00000062632.1"/>
    </source>
</evidence>
<protein>
    <submittedName>
        <fullName evidence="2">Uncharacterized protein</fullName>
    </submittedName>
</protein>
<reference evidence="2 3" key="1">
    <citation type="submission" date="2013-03" db="EMBL/GenBank/DDBJ databases">
        <authorList>
            <person name="Warren W."/>
            <person name="Wilson R.K."/>
        </authorList>
    </citation>
    <scope>NUCLEOTIDE SEQUENCE</scope>
</reference>
<reference evidence="2" key="2">
    <citation type="submission" date="2025-08" db="UniProtKB">
        <authorList>
            <consortium name="Ensembl"/>
        </authorList>
    </citation>
    <scope>IDENTIFICATION</scope>
</reference>
<sequence>MKAVVLWSAGGKFQLQLSNIKGLAGYPGWMSHGIQGRDLARPRERATNRGPLGCGFISLSLPPYPHLSVFLRCLIFLSGTWPALGAGIRLVPSWSVSIPSVIHSGQRKGWLVVQDICHLGKDHRGRASLAEQTRFCSGLDRFAHSWASPCPVEQTGFCSGLDMFAHSWASPCPVEQTGFCSGLDMFAHSWASPCPVEKPHEERGPLHLSPPDSDRQRLGCQPAVPACDST</sequence>
<reference evidence="2" key="3">
    <citation type="submission" date="2025-09" db="UniProtKB">
        <authorList>
            <consortium name="Ensembl"/>
        </authorList>
    </citation>
    <scope>IDENTIFICATION</scope>
</reference>
<organism evidence="2 3">
    <name type="scientific">Macaca fascicularis</name>
    <name type="common">Crab-eating macaque</name>
    <name type="synonym">Cynomolgus monkey</name>
    <dbReference type="NCBI Taxonomy" id="9541"/>
    <lineage>
        <taxon>Eukaryota</taxon>
        <taxon>Metazoa</taxon>
        <taxon>Chordata</taxon>
        <taxon>Craniata</taxon>
        <taxon>Vertebrata</taxon>
        <taxon>Euteleostomi</taxon>
        <taxon>Mammalia</taxon>
        <taxon>Eutheria</taxon>
        <taxon>Euarchontoglires</taxon>
        <taxon>Primates</taxon>
        <taxon>Haplorrhini</taxon>
        <taxon>Catarrhini</taxon>
        <taxon>Cercopithecidae</taxon>
        <taxon>Cercopithecinae</taxon>
        <taxon>Macaca</taxon>
    </lineage>
</organism>
<dbReference type="Ensembl" id="ENSMFAT00000100629.1">
    <property type="protein sequence ID" value="ENSMFAP00000062632.1"/>
    <property type="gene ID" value="ENSMFAG00000065048.1"/>
</dbReference>